<evidence type="ECO:0000259" key="4">
    <source>
        <dbReference type="Pfam" id="PF00171"/>
    </source>
</evidence>
<gene>
    <name evidence="5" type="ORF">AURMO_00057</name>
</gene>
<dbReference type="Proteomes" id="UP000246894">
    <property type="component" value="Chromosome"/>
</dbReference>
<dbReference type="EMBL" id="CP023994">
    <property type="protein sequence ID" value="AWR20682.1"/>
    <property type="molecule type" value="Genomic_DNA"/>
</dbReference>
<dbReference type="InterPro" id="IPR044148">
    <property type="entry name" value="ALDH_GabD1-like"/>
</dbReference>
<dbReference type="PANTHER" id="PTHR43217:SF1">
    <property type="entry name" value="SUCCINATE SEMIALDEHYDE DEHYDROGENASE [NAD(P)+] SAD"/>
    <property type="match status" value="1"/>
</dbReference>
<dbReference type="GO" id="GO:0004030">
    <property type="term" value="F:aldehyde dehydrogenase [NAD(P)+] activity"/>
    <property type="evidence" value="ECO:0007669"/>
    <property type="project" value="InterPro"/>
</dbReference>
<reference evidence="5 6" key="1">
    <citation type="submission" date="2017-10" db="EMBL/GenBank/DDBJ databases">
        <title>Genome of an Actinobacterium that displays light-enhanced growth.</title>
        <authorList>
            <person name="Maresca J.A."/>
            <person name="Hempel P."/>
            <person name="Shevchenko O."/>
            <person name="Miller K.J."/>
            <person name="Hahn M.W."/>
        </authorList>
    </citation>
    <scope>NUCLEOTIDE SEQUENCE [LARGE SCALE GENOMIC DNA]</scope>
    <source>
        <strain evidence="5 6">MWH-Mo1</strain>
    </source>
</reference>
<comment type="similarity">
    <text evidence="1">Belongs to the aldehyde dehydrogenase family.</text>
</comment>
<dbReference type="EC" id="1.2.1.16" evidence="5"/>
<dbReference type="RefSeq" id="WP_204163622.1">
    <property type="nucleotide sequence ID" value="NZ_CP023994.1"/>
</dbReference>
<keyword evidence="2" id="KW-0521">NADP</keyword>
<accession>A0A2Z3S2E7</accession>
<dbReference type="CDD" id="cd07100">
    <property type="entry name" value="ALDH_SSADH1_GabD1"/>
    <property type="match status" value="1"/>
</dbReference>
<dbReference type="Gene3D" id="3.40.605.10">
    <property type="entry name" value="Aldehyde Dehydrogenase, Chain A, domain 1"/>
    <property type="match status" value="1"/>
</dbReference>
<dbReference type="PROSITE" id="PS00070">
    <property type="entry name" value="ALDEHYDE_DEHYDR_CYS"/>
    <property type="match status" value="1"/>
</dbReference>
<dbReference type="FunFam" id="3.40.309.10:FF:000010">
    <property type="entry name" value="Gamma-aminobutyraldehyde dehydrogenase"/>
    <property type="match status" value="1"/>
</dbReference>
<proteinExistence type="inferred from homology"/>
<keyword evidence="3 5" id="KW-0560">Oxidoreductase</keyword>
<evidence type="ECO:0000313" key="5">
    <source>
        <dbReference type="EMBL" id="AWR20682.1"/>
    </source>
</evidence>
<dbReference type="GO" id="GO:0004777">
    <property type="term" value="F:succinate-semialdehyde dehydrogenase (NAD+) activity"/>
    <property type="evidence" value="ECO:0007669"/>
    <property type="project" value="TreeGrafter"/>
</dbReference>
<dbReference type="InterPro" id="IPR015590">
    <property type="entry name" value="Aldehyde_DH_dom"/>
</dbReference>
<dbReference type="SUPFAM" id="SSF53720">
    <property type="entry name" value="ALDH-like"/>
    <property type="match status" value="1"/>
</dbReference>
<dbReference type="KEGG" id="aum:AURMO_00057"/>
<evidence type="ECO:0000256" key="2">
    <source>
        <dbReference type="ARBA" id="ARBA00022857"/>
    </source>
</evidence>
<evidence type="ECO:0000256" key="1">
    <source>
        <dbReference type="ARBA" id="ARBA00009986"/>
    </source>
</evidence>
<dbReference type="InterPro" id="IPR016160">
    <property type="entry name" value="Ald_DH_CS_CYS"/>
</dbReference>
<evidence type="ECO:0000256" key="3">
    <source>
        <dbReference type="ARBA" id="ARBA00023002"/>
    </source>
</evidence>
<dbReference type="InterPro" id="IPR047110">
    <property type="entry name" value="GABD/Sad-like"/>
</dbReference>
<organism evidence="5 6">
    <name type="scientific">Aurantimicrobium photophilum</name>
    <dbReference type="NCBI Taxonomy" id="1987356"/>
    <lineage>
        <taxon>Bacteria</taxon>
        <taxon>Bacillati</taxon>
        <taxon>Actinomycetota</taxon>
        <taxon>Actinomycetes</taxon>
        <taxon>Micrococcales</taxon>
        <taxon>Microbacteriaceae</taxon>
        <taxon>Aurantimicrobium</taxon>
    </lineage>
</organism>
<protein>
    <submittedName>
        <fullName evidence="5">Succinate semialdehyde dehydrogenase [NAD(P)+] Sad</fullName>
        <ecNumber evidence="5">1.2.1.16</ecNumber>
    </submittedName>
</protein>
<feature type="domain" description="Aldehyde dehydrogenase" evidence="4">
    <location>
        <begin position="5"/>
        <end position="454"/>
    </location>
</feature>
<evidence type="ECO:0000313" key="6">
    <source>
        <dbReference type="Proteomes" id="UP000246894"/>
    </source>
</evidence>
<keyword evidence="6" id="KW-1185">Reference proteome</keyword>
<dbReference type="Pfam" id="PF00171">
    <property type="entry name" value="Aldedh"/>
    <property type="match status" value="1"/>
</dbReference>
<dbReference type="Gene3D" id="3.40.309.10">
    <property type="entry name" value="Aldehyde Dehydrogenase, Chain A, domain 2"/>
    <property type="match status" value="1"/>
</dbReference>
<dbReference type="PANTHER" id="PTHR43217">
    <property type="entry name" value="SUCCINATE SEMIALDEHYDE DEHYDROGENASE [NAD(P)+] SAD"/>
    <property type="match status" value="1"/>
</dbReference>
<sequence>MNSLVKTVNPSTGEALENYPALDHSGLDAALQSTADAQKHWKTTDIAYRAQLLRKAGAILRDEVDTHAGLIATEMGKPVTEARAEVLKCALTCDYYADHAEEFLAPKPVKTEAVTSYVAYEPLGVILAVMPWNFPYWQVIRFAAPTLTSGNGGLLKHASNVTGSALAIQDVFERAGYPKNLFQTLVLAQHSMVNEIIADKRVAAVTLTGSEGAGANVAEAAGRALKKTVLELGGSDPFVILDDVDLDAITPLAVRARFTNTGQSCLCAKRFVVDSKVIDGFEDRVGKAVAALKIGDPLDPSTQIGPLAKPSFVDDIDRQVQGSIAMGARLITGGHRLPGDGNFYAPTVLADVTPDMPVFNQETFGPVMALVKAENAEQAIELADASQYGLAASIWTSDMNRGLELGKGINSGALFVNGVVASDPRLPFGGVKLSGYGRELSIEGMHEFTNVRAVWAGELPRSL</sequence>
<dbReference type="AlphaFoldDB" id="A0A2Z3S2E7"/>
<dbReference type="InterPro" id="IPR016163">
    <property type="entry name" value="Ald_DH_C"/>
</dbReference>
<dbReference type="InterPro" id="IPR016161">
    <property type="entry name" value="Ald_DH/histidinol_DH"/>
</dbReference>
<name>A0A2Z3S2E7_9MICO</name>
<dbReference type="InterPro" id="IPR016162">
    <property type="entry name" value="Ald_DH_N"/>
</dbReference>
<dbReference type="FunFam" id="3.40.605.10:FF:000012">
    <property type="entry name" value="NAD-dependent succinate-semialdehyde dehydrogenase"/>
    <property type="match status" value="1"/>
</dbReference>